<dbReference type="Pfam" id="PF04240">
    <property type="entry name" value="Caroten_synth"/>
    <property type="match status" value="1"/>
</dbReference>
<feature type="transmembrane region" description="Helical" evidence="1">
    <location>
        <begin position="218"/>
        <end position="235"/>
    </location>
</feature>
<feature type="transmembrane region" description="Helical" evidence="1">
    <location>
        <begin position="269"/>
        <end position="288"/>
    </location>
</feature>
<dbReference type="EnsemblBacteria" id="ABC43934">
    <property type="protein sequence ID" value="ABC43934"/>
    <property type="gene ID" value="SRU_1431"/>
</dbReference>
<reference evidence="2 3" key="1">
    <citation type="journal article" date="2005" name="Proc. Natl. Acad. Sci. U.S.A.">
        <title>The genome of Salinibacter ruber: convergence and gene exchange among hyperhalophilic bacteria and archaea.</title>
        <authorList>
            <person name="Mongodin E.F."/>
            <person name="Nelson K.E."/>
            <person name="Daugherty S."/>
            <person name="Deboy R.T."/>
            <person name="Wister J."/>
            <person name="Khouri H."/>
            <person name="Weidman J."/>
            <person name="Walsh D.A."/>
            <person name="Papke R.T."/>
            <person name="Sanchez Perez G."/>
            <person name="Sharma A.K."/>
            <person name="Nesbo C.L."/>
            <person name="MacLeod D."/>
            <person name="Bapteste E."/>
            <person name="Doolittle W.F."/>
            <person name="Charlebois R.L."/>
            <person name="Legault B."/>
            <person name="Rodriguez-Valera F."/>
        </authorList>
    </citation>
    <scope>NUCLEOTIDE SEQUENCE [LARGE SCALE GENOMIC DNA]</scope>
    <source>
        <strain evidence="3">DSM 13855 / CECT 5946 / M31</strain>
    </source>
</reference>
<dbReference type="InterPro" id="IPR017823">
    <property type="entry name" value="CruF"/>
</dbReference>
<feature type="transmembrane region" description="Helical" evidence="1">
    <location>
        <begin position="104"/>
        <end position="126"/>
    </location>
</feature>
<keyword evidence="1" id="KW-0812">Transmembrane</keyword>
<dbReference type="eggNOG" id="COG2324">
    <property type="taxonomic scope" value="Bacteria"/>
</dbReference>
<gene>
    <name evidence="2" type="ordered locus">SRU_1431</name>
</gene>
<dbReference type="STRING" id="309807.SRU_1431"/>
<sequence>MCARPCRPTNLPTRFSMSNSDPSPTLEGNYDLLFRFAFWLFVGAISFSVAGMLLLRLVPSSMAIFGPIYTKLVKTPTWTFMTLLALLPLLMYGPTLGWKKISLIAAWGCIIGGASELIGTTGWLNVGGIALPFGEYEYTQWLGPKIAGHVPYFIPPSWFAMSIVSLDLARRVTTQRVGSLLLGTLFMVLWDVSLDPAMNQAFPFWEYGVDGVFFGMPLSNWAGWAGVTFVILLGYEYIGKGAPIQNEWAPWVYALNCIFPLSICLLRDVYLPALIGGLATLVPFLLLWRYNPDSLKRSVSLFRG</sequence>
<evidence type="ECO:0000256" key="1">
    <source>
        <dbReference type="SAM" id="Phobius"/>
    </source>
</evidence>
<dbReference type="HOGENOM" id="CLU_068465_0_0_10"/>
<organism evidence="2 3">
    <name type="scientific">Salinibacter ruber (strain DSM 13855 / M31)</name>
    <dbReference type="NCBI Taxonomy" id="309807"/>
    <lineage>
        <taxon>Bacteria</taxon>
        <taxon>Pseudomonadati</taxon>
        <taxon>Rhodothermota</taxon>
        <taxon>Rhodothermia</taxon>
        <taxon>Rhodothermales</taxon>
        <taxon>Salinibacteraceae</taxon>
        <taxon>Salinibacter</taxon>
    </lineage>
</organism>
<dbReference type="AlphaFoldDB" id="Q2S2M6"/>
<name>Q2S2M6_SALRD</name>
<feature type="transmembrane region" description="Helical" evidence="1">
    <location>
        <begin position="75"/>
        <end position="92"/>
    </location>
</feature>
<dbReference type="InterPro" id="IPR007354">
    <property type="entry name" value="CruF-like"/>
</dbReference>
<keyword evidence="3" id="KW-1185">Reference proteome</keyword>
<evidence type="ECO:0000313" key="2">
    <source>
        <dbReference type="EMBL" id="ABC43934.1"/>
    </source>
</evidence>
<keyword evidence="1" id="KW-1133">Transmembrane helix</keyword>
<feature type="transmembrane region" description="Helical" evidence="1">
    <location>
        <begin position="146"/>
        <end position="168"/>
    </location>
</feature>
<feature type="transmembrane region" description="Helical" evidence="1">
    <location>
        <begin position="32"/>
        <end position="55"/>
    </location>
</feature>
<evidence type="ECO:0000313" key="3">
    <source>
        <dbReference type="Proteomes" id="UP000008674"/>
    </source>
</evidence>
<dbReference type="PATRIC" id="fig|309807.25.peg.1486"/>
<proteinExistence type="predicted"/>
<dbReference type="EMBL" id="CP000159">
    <property type="protein sequence ID" value="ABC43934.1"/>
    <property type="molecule type" value="Genomic_DNA"/>
</dbReference>
<dbReference type="PANTHER" id="PTHR39419">
    <property type="entry name" value="SLL0814 PROTEIN"/>
    <property type="match status" value="1"/>
</dbReference>
<dbReference type="NCBIfam" id="TIGR03460">
    <property type="entry name" value="crt_membr_arch"/>
    <property type="match status" value="1"/>
</dbReference>
<feature type="transmembrane region" description="Helical" evidence="1">
    <location>
        <begin position="180"/>
        <end position="198"/>
    </location>
</feature>
<dbReference type="PANTHER" id="PTHR39419:SF1">
    <property type="entry name" value="SLL0814 PROTEIN"/>
    <property type="match status" value="1"/>
</dbReference>
<dbReference type="OrthoDB" id="9811293at2"/>
<keyword evidence="1" id="KW-0472">Membrane</keyword>
<dbReference type="Proteomes" id="UP000008674">
    <property type="component" value="Chromosome"/>
</dbReference>
<feature type="transmembrane region" description="Helical" evidence="1">
    <location>
        <begin position="247"/>
        <end position="263"/>
    </location>
</feature>
<accession>Q2S2M6</accession>
<protein>
    <recommendedName>
        <fullName evidence="4">Carotenoid biosynthesis protein</fullName>
    </recommendedName>
</protein>
<dbReference type="KEGG" id="sru:SRU_1431"/>
<evidence type="ECO:0008006" key="4">
    <source>
        <dbReference type="Google" id="ProtNLM"/>
    </source>
</evidence>